<organism evidence="1 2">
    <name type="scientific">Candidatus Protochlamydia naegleriophila</name>
    <dbReference type="NCBI Taxonomy" id="389348"/>
    <lineage>
        <taxon>Bacteria</taxon>
        <taxon>Pseudomonadati</taxon>
        <taxon>Chlamydiota</taxon>
        <taxon>Chlamydiia</taxon>
        <taxon>Parachlamydiales</taxon>
        <taxon>Parachlamydiaceae</taxon>
        <taxon>Candidatus Protochlamydia</taxon>
    </lineage>
</organism>
<dbReference type="KEGG" id="pnl:PNK_0242"/>
<dbReference type="RefSeq" id="WP_059059797.1">
    <property type="nucleotide sequence ID" value="NZ_LN879502.1"/>
</dbReference>
<gene>
    <name evidence="1" type="ORF">PNK_0242</name>
</gene>
<dbReference type="Proteomes" id="UP000069902">
    <property type="component" value="Chromosome cPNK"/>
</dbReference>
<accession>A0A0U5J9W0</accession>
<name>A0A0U5J9W0_9BACT</name>
<reference evidence="2" key="1">
    <citation type="submission" date="2015-09" db="EMBL/GenBank/DDBJ databases">
        <authorList>
            <person name="Bertelli C."/>
        </authorList>
    </citation>
    <scope>NUCLEOTIDE SEQUENCE [LARGE SCALE GENOMIC DNA]</scope>
    <source>
        <strain evidence="2">KNic</strain>
    </source>
</reference>
<proteinExistence type="predicted"/>
<dbReference type="AlphaFoldDB" id="A0A0U5J9W0"/>
<protein>
    <submittedName>
        <fullName evidence="1">Uncharacterized protein</fullName>
    </submittedName>
</protein>
<dbReference type="STRING" id="389348.PNK_0242"/>
<sequence length="67" mass="7780">MNNNSLFILPHFFSPVILTQSEMSVFNDQGADDESLFNQYDQLLYPIQTDLPFLTIQQALKNRSTRI</sequence>
<dbReference type="EMBL" id="LN879502">
    <property type="protein sequence ID" value="CUI15879.1"/>
    <property type="molecule type" value="Genomic_DNA"/>
</dbReference>
<evidence type="ECO:0000313" key="2">
    <source>
        <dbReference type="Proteomes" id="UP000069902"/>
    </source>
</evidence>
<keyword evidence="2" id="KW-1185">Reference proteome</keyword>
<dbReference type="PATRIC" id="fig|389348.3.peg.274"/>
<dbReference type="InParanoid" id="A0A0U5J9W0"/>
<evidence type="ECO:0000313" key="1">
    <source>
        <dbReference type="EMBL" id="CUI15879.1"/>
    </source>
</evidence>